<evidence type="ECO:0000313" key="6">
    <source>
        <dbReference type="Proteomes" id="UP000663499"/>
    </source>
</evidence>
<dbReference type="InterPro" id="IPR003439">
    <property type="entry name" value="ABC_transporter-like_ATP-bd"/>
</dbReference>
<keyword evidence="2" id="KW-0547">Nucleotide-binding</keyword>
<dbReference type="InterPro" id="IPR003593">
    <property type="entry name" value="AAA+_ATPase"/>
</dbReference>
<sequence>MWKMPIPTSSFPNRKPVILLEHVAKSFDDMIVFEDITLHVEKGEVVTLLGSSGSGKSTLFNIIAGLYGVDRGKVEVEGSVGYMQQKDLLLPWKRVYENIALPLKLQHVSKEIIQEKIEKYLPLAGLEGTEKKYPYQLSGGMRQRVSFVRTLMRAEDIMLFDEAFGSLDYATRRQMQHWLLDMKDTLDNTMVFITHDIDEAIYLSDRIYVLSKIPATIEREIVLDYDRDHKEKRFLSPRTMELKEEILKLL</sequence>
<dbReference type="Gene3D" id="3.40.50.300">
    <property type="entry name" value="P-loop containing nucleotide triphosphate hydrolases"/>
    <property type="match status" value="1"/>
</dbReference>
<dbReference type="EMBL" id="CP071444">
    <property type="protein sequence ID" value="QSX08837.1"/>
    <property type="molecule type" value="Genomic_DNA"/>
</dbReference>
<evidence type="ECO:0000256" key="2">
    <source>
        <dbReference type="ARBA" id="ARBA00022741"/>
    </source>
</evidence>
<dbReference type="PROSITE" id="PS00211">
    <property type="entry name" value="ABC_TRANSPORTER_1"/>
    <property type="match status" value="1"/>
</dbReference>
<dbReference type="PANTHER" id="PTHR42788">
    <property type="entry name" value="TAURINE IMPORT ATP-BINDING PROTEIN-RELATED"/>
    <property type="match status" value="1"/>
</dbReference>
<evidence type="ECO:0000259" key="4">
    <source>
        <dbReference type="PROSITE" id="PS50893"/>
    </source>
</evidence>
<gene>
    <name evidence="5" type="ORF">J0B03_01765</name>
</gene>
<name>A0A974XFD2_9FIRM</name>
<evidence type="ECO:0000313" key="5">
    <source>
        <dbReference type="EMBL" id="QSX08837.1"/>
    </source>
</evidence>
<dbReference type="InterPro" id="IPR050166">
    <property type="entry name" value="ABC_transporter_ATP-bind"/>
</dbReference>
<dbReference type="InterPro" id="IPR017871">
    <property type="entry name" value="ABC_transporter-like_CS"/>
</dbReference>
<reference evidence="5" key="1">
    <citation type="submission" date="2021-03" db="EMBL/GenBank/DDBJ databases">
        <title>Alkalibacter marinus sp. nov., isolated from tidal flat sediment.</title>
        <authorList>
            <person name="Namirimu T."/>
            <person name="Yang J.-A."/>
            <person name="Yang S.-H."/>
            <person name="Kim Y.-J."/>
            <person name="Kwon K.K."/>
        </authorList>
    </citation>
    <scope>NUCLEOTIDE SEQUENCE</scope>
    <source>
        <strain evidence="5">ES005</strain>
    </source>
</reference>
<evidence type="ECO:0000256" key="1">
    <source>
        <dbReference type="ARBA" id="ARBA00022448"/>
    </source>
</evidence>
<proteinExistence type="predicted"/>
<dbReference type="KEGG" id="alka:J0B03_01765"/>
<dbReference type="SMART" id="SM00382">
    <property type="entry name" value="AAA"/>
    <property type="match status" value="1"/>
</dbReference>
<accession>A0A974XFD2</accession>
<dbReference type="GO" id="GO:0016887">
    <property type="term" value="F:ATP hydrolysis activity"/>
    <property type="evidence" value="ECO:0007669"/>
    <property type="project" value="InterPro"/>
</dbReference>
<dbReference type="Pfam" id="PF00005">
    <property type="entry name" value="ABC_tran"/>
    <property type="match status" value="1"/>
</dbReference>
<keyword evidence="6" id="KW-1185">Reference proteome</keyword>
<protein>
    <submittedName>
        <fullName evidence="5">ABC transporter ATP-binding protein</fullName>
    </submittedName>
</protein>
<keyword evidence="1" id="KW-0813">Transport</keyword>
<dbReference type="GO" id="GO:0005524">
    <property type="term" value="F:ATP binding"/>
    <property type="evidence" value="ECO:0007669"/>
    <property type="project" value="UniProtKB-KW"/>
</dbReference>
<dbReference type="Proteomes" id="UP000663499">
    <property type="component" value="Chromosome"/>
</dbReference>
<keyword evidence="3 5" id="KW-0067">ATP-binding</keyword>
<evidence type="ECO:0000256" key="3">
    <source>
        <dbReference type="ARBA" id="ARBA00022840"/>
    </source>
</evidence>
<dbReference type="PROSITE" id="PS50893">
    <property type="entry name" value="ABC_TRANSPORTER_2"/>
    <property type="match status" value="1"/>
</dbReference>
<dbReference type="InterPro" id="IPR027417">
    <property type="entry name" value="P-loop_NTPase"/>
</dbReference>
<dbReference type="AlphaFoldDB" id="A0A974XFD2"/>
<organism evidence="5 6">
    <name type="scientific">Alkalibacter rhizosphaerae</name>
    <dbReference type="NCBI Taxonomy" id="2815577"/>
    <lineage>
        <taxon>Bacteria</taxon>
        <taxon>Bacillati</taxon>
        <taxon>Bacillota</taxon>
        <taxon>Clostridia</taxon>
        <taxon>Eubacteriales</taxon>
        <taxon>Eubacteriaceae</taxon>
        <taxon>Alkalibacter</taxon>
    </lineage>
</organism>
<dbReference type="PANTHER" id="PTHR42788:SF2">
    <property type="entry name" value="ABC TRANSPORTER ATP-BINDING PROTEIN"/>
    <property type="match status" value="1"/>
</dbReference>
<feature type="domain" description="ABC transporter" evidence="4">
    <location>
        <begin position="18"/>
        <end position="237"/>
    </location>
</feature>
<dbReference type="CDD" id="cd03293">
    <property type="entry name" value="ABC_NrtD_SsuB_transporters"/>
    <property type="match status" value="1"/>
</dbReference>
<dbReference type="SUPFAM" id="SSF52540">
    <property type="entry name" value="P-loop containing nucleoside triphosphate hydrolases"/>
    <property type="match status" value="1"/>
</dbReference>